<dbReference type="Proteomes" id="UP001153636">
    <property type="component" value="Chromosome 6"/>
</dbReference>
<organism evidence="1 2">
    <name type="scientific">Psylliodes chrysocephalus</name>
    <dbReference type="NCBI Taxonomy" id="3402493"/>
    <lineage>
        <taxon>Eukaryota</taxon>
        <taxon>Metazoa</taxon>
        <taxon>Ecdysozoa</taxon>
        <taxon>Arthropoda</taxon>
        <taxon>Hexapoda</taxon>
        <taxon>Insecta</taxon>
        <taxon>Pterygota</taxon>
        <taxon>Neoptera</taxon>
        <taxon>Endopterygota</taxon>
        <taxon>Coleoptera</taxon>
        <taxon>Polyphaga</taxon>
        <taxon>Cucujiformia</taxon>
        <taxon>Chrysomeloidea</taxon>
        <taxon>Chrysomelidae</taxon>
        <taxon>Galerucinae</taxon>
        <taxon>Alticini</taxon>
        <taxon>Psylliodes</taxon>
    </lineage>
</organism>
<evidence type="ECO:0000313" key="1">
    <source>
        <dbReference type="EMBL" id="CAH1111441.1"/>
    </source>
</evidence>
<gene>
    <name evidence="1" type="ORF">PSYICH_LOCUS12752</name>
</gene>
<keyword evidence="2" id="KW-1185">Reference proteome</keyword>
<sequence length="199" mass="23019">MDHTATLLILHLGEVIECLSNDEKRSLILFSKWGCDGSLQIEYKMKFDHECDSDANIFQSSVVPLQLVYGPEKKILWQDPTPSSLRYCRPKRIRFIKETSDITNEEINYFKSQITAISRTEIEDISIKHKMLFTMVDGKACNAATHTKSTMRCYICDATSSEFNDLIKKRASKEENLNFGLFLLHARIRFFLEFITCSI</sequence>
<protein>
    <submittedName>
        <fullName evidence="1">Uncharacterized protein</fullName>
    </submittedName>
</protein>
<evidence type="ECO:0000313" key="2">
    <source>
        <dbReference type="Proteomes" id="UP001153636"/>
    </source>
</evidence>
<name>A0A9P0GHX7_9CUCU</name>
<dbReference type="EMBL" id="OV651818">
    <property type="protein sequence ID" value="CAH1111441.1"/>
    <property type="molecule type" value="Genomic_DNA"/>
</dbReference>
<proteinExistence type="predicted"/>
<reference evidence="1" key="1">
    <citation type="submission" date="2022-01" db="EMBL/GenBank/DDBJ databases">
        <authorList>
            <person name="King R."/>
        </authorList>
    </citation>
    <scope>NUCLEOTIDE SEQUENCE</scope>
</reference>
<dbReference type="OrthoDB" id="6777988at2759"/>
<dbReference type="AlphaFoldDB" id="A0A9P0GHX7"/>
<accession>A0A9P0GHX7</accession>